<dbReference type="Pfam" id="PF06271">
    <property type="entry name" value="RDD"/>
    <property type="match status" value="1"/>
</dbReference>
<accession>A0A1Y0IE14</accession>
<keyword evidence="3 6" id="KW-0812">Transmembrane</keyword>
<dbReference type="PANTHER" id="PTHR36115:SF10">
    <property type="entry name" value="RDD DOMAIN-CONTAINING PROTEIN"/>
    <property type="match status" value="1"/>
</dbReference>
<evidence type="ECO:0000256" key="1">
    <source>
        <dbReference type="ARBA" id="ARBA00004651"/>
    </source>
</evidence>
<keyword evidence="5 6" id="KW-0472">Membrane</keyword>
<keyword evidence="9" id="KW-1185">Reference proteome</keyword>
<evidence type="ECO:0000256" key="5">
    <source>
        <dbReference type="ARBA" id="ARBA00023136"/>
    </source>
</evidence>
<proteinExistence type="predicted"/>
<comment type="subcellular location">
    <subcellularLocation>
        <location evidence="1">Cell membrane</location>
        <topology evidence="1">Multi-pass membrane protein</topology>
    </subcellularLocation>
</comment>
<evidence type="ECO:0000256" key="3">
    <source>
        <dbReference type="ARBA" id="ARBA00022692"/>
    </source>
</evidence>
<evidence type="ECO:0000256" key="6">
    <source>
        <dbReference type="SAM" id="Phobius"/>
    </source>
</evidence>
<name>A0A1Y0IE14_9GAMM</name>
<dbReference type="EMBL" id="CP021425">
    <property type="protein sequence ID" value="ARU57614.1"/>
    <property type="molecule type" value="Genomic_DNA"/>
</dbReference>
<dbReference type="KEGG" id="ome:OLMES_3587"/>
<dbReference type="InterPro" id="IPR051791">
    <property type="entry name" value="Pra-immunoreactive"/>
</dbReference>
<gene>
    <name evidence="8" type="ORF">OLMES_3587</name>
</gene>
<evidence type="ECO:0000313" key="9">
    <source>
        <dbReference type="Proteomes" id="UP000196027"/>
    </source>
</evidence>
<dbReference type="AlphaFoldDB" id="A0A1Y0IE14"/>
<keyword evidence="4 6" id="KW-1133">Transmembrane helix</keyword>
<feature type="transmembrane region" description="Helical" evidence="6">
    <location>
        <begin position="27"/>
        <end position="49"/>
    </location>
</feature>
<protein>
    <submittedName>
        <fullName evidence="8">RDD domain protein</fullName>
    </submittedName>
</protein>
<reference evidence="8 9" key="1">
    <citation type="submission" date="2017-05" db="EMBL/GenBank/DDBJ databases">
        <title>Genomic insights into alkan degradation activity of Oleiphilus messinensis.</title>
        <authorList>
            <person name="Kozyavkin S.A."/>
            <person name="Slesarev A.I."/>
            <person name="Golyshin P.N."/>
            <person name="Korzhenkov A."/>
            <person name="Golyshina O.N."/>
            <person name="Toshchakov S.V."/>
        </authorList>
    </citation>
    <scope>NUCLEOTIDE SEQUENCE [LARGE SCALE GENOMIC DNA]</scope>
    <source>
        <strain evidence="8 9">ME102</strain>
    </source>
</reference>
<dbReference type="RefSeq" id="WP_232465138.1">
    <property type="nucleotide sequence ID" value="NZ_CP021425.1"/>
</dbReference>
<sequence length="166" mass="19441">MRAPSHTPYPESAEELQSVSLFRRLVAMLYDTLITVALLMVTTGFYKMIQAKILGTEKLKQLTEAGHFDTDPLLSSILFIVMFLFYGYFWTKSGQTLGMQVWHIRIQTREGYPVRWTQALLRFFMAWVSALCFGLGYLWILVDKKKRAWHDHFSLSEVVRIPKRKK</sequence>
<keyword evidence="2" id="KW-1003">Cell membrane</keyword>
<feature type="domain" description="RDD" evidence="7">
    <location>
        <begin position="20"/>
        <end position="153"/>
    </location>
</feature>
<dbReference type="InterPro" id="IPR010432">
    <property type="entry name" value="RDD"/>
</dbReference>
<dbReference type="PANTHER" id="PTHR36115">
    <property type="entry name" value="PROLINE-RICH ANTIGEN HOMOLOG-RELATED"/>
    <property type="match status" value="1"/>
</dbReference>
<feature type="transmembrane region" description="Helical" evidence="6">
    <location>
        <begin position="70"/>
        <end position="89"/>
    </location>
</feature>
<dbReference type="GO" id="GO:0005886">
    <property type="term" value="C:plasma membrane"/>
    <property type="evidence" value="ECO:0007669"/>
    <property type="project" value="UniProtKB-SubCell"/>
</dbReference>
<evidence type="ECO:0000313" key="8">
    <source>
        <dbReference type="EMBL" id="ARU57614.1"/>
    </source>
</evidence>
<evidence type="ECO:0000259" key="7">
    <source>
        <dbReference type="Pfam" id="PF06271"/>
    </source>
</evidence>
<evidence type="ECO:0000256" key="4">
    <source>
        <dbReference type="ARBA" id="ARBA00022989"/>
    </source>
</evidence>
<organism evidence="8 9">
    <name type="scientific">Oleiphilus messinensis</name>
    <dbReference type="NCBI Taxonomy" id="141451"/>
    <lineage>
        <taxon>Bacteria</taxon>
        <taxon>Pseudomonadati</taxon>
        <taxon>Pseudomonadota</taxon>
        <taxon>Gammaproteobacteria</taxon>
        <taxon>Oceanospirillales</taxon>
        <taxon>Oleiphilaceae</taxon>
        <taxon>Oleiphilus</taxon>
    </lineage>
</organism>
<dbReference type="Proteomes" id="UP000196027">
    <property type="component" value="Chromosome"/>
</dbReference>
<evidence type="ECO:0000256" key="2">
    <source>
        <dbReference type="ARBA" id="ARBA00022475"/>
    </source>
</evidence>
<feature type="transmembrane region" description="Helical" evidence="6">
    <location>
        <begin position="119"/>
        <end position="142"/>
    </location>
</feature>